<evidence type="ECO:0000256" key="2">
    <source>
        <dbReference type="ARBA" id="ARBA00022679"/>
    </source>
</evidence>
<name>A0A261SI91_9BORD</name>
<comment type="similarity">
    <text evidence="1 5">Belongs to the KptA/TPT1 family.</text>
</comment>
<dbReference type="NCBIfam" id="NF002014">
    <property type="entry name" value="PRK00819.1-4"/>
    <property type="match status" value="1"/>
</dbReference>
<gene>
    <name evidence="5" type="primary">kptA</name>
    <name evidence="6" type="ORF">CEG14_09440</name>
</gene>
<dbReference type="PANTHER" id="PTHR12684">
    <property type="entry name" value="PUTATIVE PHOSPHOTRANSFERASE"/>
    <property type="match status" value="1"/>
</dbReference>
<dbReference type="PANTHER" id="PTHR12684:SF2">
    <property type="entry name" value="TRNA 2'-PHOSPHOTRANSFERASE 1"/>
    <property type="match status" value="1"/>
</dbReference>
<keyword evidence="2 5" id="KW-0808">Transferase</keyword>
<keyword evidence="3 5" id="KW-0520">NAD</keyword>
<dbReference type="Proteomes" id="UP000217005">
    <property type="component" value="Unassembled WGS sequence"/>
</dbReference>
<dbReference type="GO" id="GO:0006388">
    <property type="term" value="P:tRNA splicing, via endonucleolytic cleavage and ligation"/>
    <property type="evidence" value="ECO:0007669"/>
    <property type="project" value="UniProtKB-UniRule"/>
</dbReference>
<dbReference type="Gene3D" id="1.10.10.970">
    <property type="entry name" value="RNA 2'-phosphotransferase, Tpt1/KptA family, N-terminal domain"/>
    <property type="match status" value="1"/>
</dbReference>
<dbReference type="Gene3D" id="3.20.170.30">
    <property type="match status" value="1"/>
</dbReference>
<evidence type="ECO:0000256" key="4">
    <source>
        <dbReference type="ARBA" id="ARBA00025212"/>
    </source>
</evidence>
<evidence type="ECO:0000313" key="6">
    <source>
        <dbReference type="EMBL" id="OZI36662.1"/>
    </source>
</evidence>
<dbReference type="EC" id="2.7.1.-" evidence="5"/>
<dbReference type="Pfam" id="PF01885">
    <property type="entry name" value="PTS_2-RNA"/>
    <property type="match status" value="1"/>
</dbReference>
<sequence>MSASHTDTSKFLSYVLRHAPQEIGIVLDSEGWTDIDTLLARAAVHGRAIDRALLDAVVRTSDKKRFSISDDGRRIRAAQGHTSAAVALAHPVRAAPATLYHGTATRFLDAILREGLKPGERHHVHLSADPATAIAVGRRYGTPVLLQIDAQAMQARGHAFQQADNGVWLAAAVPPGFLSVCVRDEQA</sequence>
<dbReference type="AlphaFoldDB" id="A0A261SI91"/>
<dbReference type="OrthoDB" id="4537997at2"/>
<dbReference type="RefSeq" id="WP_094827467.1">
    <property type="nucleotide sequence ID" value="NZ_NEVL01000003.1"/>
</dbReference>
<accession>A0A261SI91</accession>
<dbReference type="InterPro" id="IPR042080">
    <property type="entry name" value="RNA_2'-PTrans_N"/>
</dbReference>
<dbReference type="SUPFAM" id="SSF56399">
    <property type="entry name" value="ADP-ribosylation"/>
    <property type="match status" value="1"/>
</dbReference>
<comment type="caution">
    <text evidence="6">The sequence shown here is derived from an EMBL/GenBank/DDBJ whole genome shotgun (WGS) entry which is preliminary data.</text>
</comment>
<organism evidence="6 7">
    <name type="scientific">Bordetella genomosp. 1</name>
    <dbReference type="NCBI Taxonomy" id="1395607"/>
    <lineage>
        <taxon>Bacteria</taxon>
        <taxon>Pseudomonadati</taxon>
        <taxon>Pseudomonadota</taxon>
        <taxon>Betaproteobacteria</taxon>
        <taxon>Burkholderiales</taxon>
        <taxon>Alcaligenaceae</taxon>
        <taxon>Bordetella</taxon>
    </lineage>
</organism>
<dbReference type="GO" id="GO:0000215">
    <property type="term" value="F:tRNA 2'-phosphotransferase activity"/>
    <property type="evidence" value="ECO:0007669"/>
    <property type="project" value="TreeGrafter"/>
</dbReference>
<dbReference type="InterPro" id="IPR042081">
    <property type="entry name" value="RNA_2'-PTrans_C"/>
</dbReference>
<dbReference type="InterPro" id="IPR002745">
    <property type="entry name" value="Ptrans_KptA/Tpt1"/>
</dbReference>
<comment type="function">
    <text evidence="4 5">Removes the 2'-phosphate from RNA via an intermediate in which the phosphate is ADP-ribosylated by NAD followed by a presumed transesterification to release the RNA and generate ADP-ribose 1''-2''-cyclic phosphate (APPR&gt;P). May function as an ADP-ribosylase.</text>
</comment>
<reference evidence="6 7" key="1">
    <citation type="submission" date="2017-05" db="EMBL/GenBank/DDBJ databases">
        <title>Complete and WGS of Bordetella genogroups.</title>
        <authorList>
            <person name="Spilker T."/>
            <person name="LiPuma J."/>
        </authorList>
    </citation>
    <scope>NUCLEOTIDE SEQUENCE [LARGE SCALE GENOMIC DNA]</scope>
    <source>
        <strain evidence="6 7">AU17610</strain>
    </source>
</reference>
<proteinExistence type="inferred from homology"/>
<dbReference type="HAMAP" id="MF_00299">
    <property type="entry name" value="KptA"/>
    <property type="match status" value="1"/>
</dbReference>
<dbReference type="EMBL" id="NEVL01000003">
    <property type="protein sequence ID" value="OZI36662.1"/>
    <property type="molecule type" value="Genomic_DNA"/>
</dbReference>
<evidence type="ECO:0000256" key="3">
    <source>
        <dbReference type="ARBA" id="ARBA00023027"/>
    </source>
</evidence>
<evidence type="ECO:0000313" key="7">
    <source>
        <dbReference type="Proteomes" id="UP000217005"/>
    </source>
</evidence>
<protein>
    <recommendedName>
        <fullName evidence="5">Probable RNA 2'-phosphotransferase</fullName>
        <ecNumber evidence="5">2.7.1.-</ecNumber>
    </recommendedName>
</protein>
<dbReference type="InterPro" id="IPR022928">
    <property type="entry name" value="RNA_2'-PTrans_KptA"/>
</dbReference>
<evidence type="ECO:0000256" key="5">
    <source>
        <dbReference type="HAMAP-Rule" id="MF_00299"/>
    </source>
</evidence>
<dbReference type="GO" id="GO:0003950">
    <property type="term" value="F:NAD+ poly-ADP-ribosyltransferase activity"/>
    <property type="evidence" value="ECO:0007669"/>
    <property type="project" value="InterPro"/>
</dbReference>
<evidence type="ECO:0000256" key="1">
    <source>
        <dbReference type="ARBA" id="ARBA00009836"/>
    </source>
</evidence>